<name>A0A068NKJ2_FIMGI</name>
<organism evidence="1 2">
    <name type="scientific">Fimbriimonas ginsengisoli Gsoil 348</name>
    <dbReference type="NCBI Taxonomy" id="661478"/>
    <lineage>
        <taxon>Bacteria</taxon>
        <taxon>Bacillati</taxon>
        <taxon>Armatimonadota</taxon>
        <taxon>Fimbriimonadia</taxon>
        <taxon>Fimbriimonadales</taxon>
        <taxon>Fimbriimonadaceae</taxon>
        <taxon>Fimbriimonas</taxon>
    </lineage>
</organism>
<keyword evidence="2" id="KW-1185">Reference proteome</keyword>
<protein>
    <submittedName>
        <fullName evidence="1">Uncharacterized protein</fullName>
    </submittedName>
</protein>
<dbReference type="KEGG" id="fgi:OP10G_0638"/>
<dbReference type="AlphaFoldDB" id="A0A068NKJ2"/>
<dbReference type="Proteomes" id="UP000027982">
    <property type="component" value="Chromosome"/>
</dbReference>
<gene>
    <name evidence="1" type="ORF">OP10G_0638</name>
</gene>
<proteinExistence type="predicted"/>
<sequence length="180" mass="18900">MSLLIGGLVSVIVFQQLVTLMIGQQSNSDMNASTAQTRAAIDTLADHLRGADACTNSSNGTVDSVLDAATATSLTYYYDGTACNKITYSFANGTLSRTAGGVTTSVVTLVSAVSFTYYKAASYNSPWTTTTNPNAPTAAERPFVCGVLIDITTSSSGVTNRMTTTVRMRNAPKKVRLDGL</sequence>
<accession>A0A068NKJ2</accession>
<reference evidence="1 2" key="1">
    <citation type="journal article" date="2014" name="PLoS ONE">
        <title>The first complete genome sequence of the class fimbriimonadia in the phylum armatimonadetes.</title>
        <authorList>
            <person name="Hu Z.Y."/>
            <person name="Wang Y.Z."/>
            <person name="Im W.T."/>
            <person name="Wang S.Y."/>
            <person name="Zhao G.P."/>
            <person name="Zheng H.J."/>
            <person name="Quan Z.X."/>
        </authorList>
    </citation>
    <scope>NUCLEOTIDE SEQUENCE [LARGE SCALE GENOMIC DNA]</scope>
    <source>
        <strain evidence="1">Gsoil 348</strain>
    </source>
</reference>
<evidence type="ECO:0000313" key="2">
    <source>
        <dbReference type="Proteomes" id="UP000027982"/>
    </source>
</evidence>
<dbReference type="RefSeq" id="WP_025227342.1">
    <property type="nucleotide sequence ID" value="NZ_CP007139.1"/>
</dbReference>
<dbReference type="STRING" id="661478.OP10G_0638"/>
<evidence type="ECO:0000313" key="1">
    <source>
        <dbReference type="EMBL" id="AIE84006.1"/>
    </source>
</evidence>
<dbReference type="HOGENOM" id="CLU_1494101_0_0_0"/>
<dbReference type="EMBL" id="CP007139">
    <property type="protein sequence ID" value="AIE84006.1"/>
    <property type="molecule type" value="Genomic_DNA"/>
</dbReference>